<evidence type="ECO:0000259" key="1">
    <source>
        <dbReference type="Pfam" id="PF08546"/>
    </source>
</evidence>
<dbReference type="AlphaFoldDB" id="A0A1Q3AB85"/>
<dbReference type="GO" id="GO:0005739">
    <property type="term" value="C:mitochondrion"/>
    <property type="evidence" value="ECO:0007669"/>
    <property type="project" value="TreeGrafter"/>
</dbReference>
<evidence type="ECO:0000313" key="3">
    <source>
        <dbReference type="Proteomes" id="UP000187013"/>
    </source>
</evidence>
<sequence length="372" mass="43261">MNAVPRVYSLVNNPVASLLAYEIAQLPNQPKVSQVVLLLNDRYKLSRFLDNDSKLLLQNSEGVNFHQTQFMASDRPPVYSSGEVAAMDNFIVSAKHSIAMIRSIQKFKESLNCNSNVLLLNPPFGTVEQLFRSIWPREERPNIILGVTPAQDPFYATEPNEFHFRLRRRNIPLKMSPLPRTLSNYSHEQAVQDLEKFKENNDLMKVIQSASQNHESPVEFDLTLYPHDELLLMRLENLIISSCIRPLAFLFDCYSKSELLGSRRALDIIHKLIKEQIYILISSYPFLMGIPHCNIALDVDRLYEQVIRLLKRSRVKYLNKLECNNVRELTGYFVQLAYHRRLNCRWNQTITTLVQGKTEFQRHRALNYLHLS</sequence>
<proteinExistence type="predicted"/>
<protein>
    <recommendedName>
        <fullName evidence="1">Ketopantoate reductase C-terminal domain-containing protein</fullName>
    </recommendedName>
</protein>
<organism evidence="2 3">
    <name type="scientific">Zygosaccharomyces rouxii</name>
    <dbReference type="NCBI Taxonomy" id="4956"/>
    <lineage>
        <taxon>Eukaryota</taxon>
        <taxon>Fungi</taxon>
        <taxon>Dikarya</taxon>
        <taxon>Ascomycota</taxon>
        <taxon>Saccharomycotina</taxon>
        <taxon>Saccharomycetes</taxon>
        <taxon>Saccharomycetales</taxon>
        <taxon>Saccharomycetaceae</taxon>
        <taxon>Zygosaccharomyces</taxon>
    </lineage>
</organism>
<dbReference type="InterPro" id="IPR050838">
    <property type="entry name" value="Ketopantoate_reductase"/>
</dbReference>
<dbReference type="Gene3D" id="1.10.1040.10">
    <property type="entry name" value="N-(1-d-carboxylethyl)-l-norvaline Dehydrogenase, domain 2"/>
    <property type="match status" value="1"/>
</dbReference>
<dbReference type="Proteomes" id="UP000187013">
    <property type="component" value="Unassembled WGS sequence"/>
</dbReference>
<dbReference type="PANTHER" id="PTHR43765:SF4">
    <property type="entry name" value="CYTOCHROME B TRANSLATIONAL ACTIVATOR PROTEIN CBS2"/>
    <property type="match status" value="1"/>
</dbReference>
<gene>
    <name evidence="2" type="ORF">ZYGR_0AI01900</name>
</gene>
<comment type="caution">
    <text evidence="2">The sequence shown here is derived from an EMBL/GenBank/DDBJ whole genome shotgun (WGS) entry which is preliminary data.</text>
</comment>
<dbReference type="InterPro" id="IPR013752">
    <property type="entry name" value="KPA_reductase"/>
</dbReference>
<feature type="domain" description="Ketopantoate reductase C-terminal" evidence="1">
    <location>
        <begin position="231"/>
        <end position="357"/>
    </location>
</feature>
<name>A0A1Q3AB85_ZYGRO</name>
<dbReference type="OrthoDB" id="73846at2759"/>
<reference evidence="2 3" key="1">
    <citation type="submission" date="2016-08" db="EMBL/GenBank/DDBJ databases">
        <title>Draft genome sequence of allopolyploid Zygosaccharomyces rouxii.</title>
        <authorList>
            <person name="Watanabe J."/>
            <person name="Uehara K."/>
            <person name="Mogi Y."/>
            <person name="Tsukioka Y."/>
        </authorList>
    </citation>
    <scope>NUCLEOTIDE SEQUENCE [LARGE SCALE GENOMIC DNA]</scope>
    <source>
        <strain evidence="2 3">NBRC 110957</strain>
    </source>
</reference>
<evidence type="ECO:0000313" key="2">
    <source>
        <dbReference type="EMBL" id="GAV52908.1"/>
    </source>
</evidence>
<dbReference type="GO" id="GO:0008677">
    <property type="term" value="F:2-dehydropantoate 2-reductase activity"/>
    <property type="evidence" value="ECO:0007669"/>
    <property type="project" value="TreeGrafter"/>
</dbReference>
<accession>A0A1Q3AB85</accession>
<dbReference type="Pfam" id="PF08546">
    <property type="entry name" value="ApbA_C"/>
    <property type="match status" value="1"/>
</dbReference>
<dbReference type="PANTHER" id="PTHR43765">
    <property type="entry name" value="2-DEHYDROPANTOATE 2-REDUCTASE-RELATED"/>
    <property type="match status" value="1"/>
</dbReference>
<dbReference type="GO" id="GO:0050661">
    <property type="term" value="F:NADP binding"/>
    <property type="evidence" value="ECO:0007669"/>
    <property type="project" value="TreeGrafter"/>
</dbReference>
<dbReference type="EMBL" id="BDGX01000035">
    <property type="protein sequence ID" value="GAV52908.1"/>
    <property type="molecule type" value="Genomic_DNA"/>
</dbReference>
<dbReference type="InterPro" id="IPR013328">
    <property type="entry name" value="6PGD_dom2"/>
</dbReference>